<keyword evidence="2" id="KW-0645">Protease</keyword>
<dbReference type="Pfam" id="PF01841">
    <property type="entry name" value="Transglut_core"/>
    <property type="match status" value="1"/>
</dbReference>
<dbReference type="Gene3D" id="2.60.40.2250">
    <property type="match status" value="1"/>
</dbReference>
<evidence type="ECO:0000313" key="3">
    <source>
        <dbReference type="Proteomes" id="UP000199054"/>
    </source>
</evidence>
<dbReference type="SMART" id="SM00460">
    <property type="entry name" value="TGc"/>
    <property type="match status" value="1"/>
</dbReference>
<dbReference type="RefSeq" id="WP_090610940.1">
    <property type="nucleotide sequence ID" value="NZ_CP067124.1"/>
</dbReference>
<proteinExistence type="predicted"/>
<name>A0A1H8G7P1_9RHOB</name>
<accession>A0A1H8G7P1</accession>
<dbReference type="OrthoDB" id="5438043at2"/>
<dbReference type="GO" id="GO:0006508">
    <property type="term" value="P:proteolysis"/>
    <property type="evidence" value="ECO:0007669"/>
    <property type="project" value="UniProtKB-KW"/>
</dbReference>
<dbReference type="InterPro" id="IPR002931">
    <property type="entry name" value="Transglutaminase-like"/>
</dbReference>
<dbReference type="EMBL" id="FODE01000006">
    <property type="protein sequence ID" value="SEN39754.1"/>
    <property type="molecule type" value="Genomic_DNA"/>
</dbReference>
<keyword evidence="3" id="KW-1185">Reference proteome</keyword>
<gene>
    <name evidence="2" type="ORF">SAMN04489859_100626</name>
</gene>
<feature type="domain" description="Transglutaminase-like" evidence="1">
    <location>
        <begin position="161"/>
        <end position="227"/>
    </location>
</feature>
<protein>
    <submittedName>
        <fullName evidence="2">Transglutaminase-like enzyme, putative cysteine protease</fullName>
    </submittedName>
</protein>
<dbReference type="SUPFAM" id="SSF54001">
    <property type="entry name" value="Cysteine proteinases"/>
    <property type="match status" value="1"/>
</dbReference>
<dbReference type="STRING" id="34002.SAMN04489859_100626"/>
<dbReference type="Proteomes" id="UP000199054">
    <property type="component" value="Unassembled WGS sequence"/>
</dbReference>
<keyword evidence="2" id="KW-0378">Hydrolase</keyword>
<dbReference type="Gene3D" id="3.10.620.30">
    <property type="match status" value="1"/>
</dbReference>
<organism evidence="2 3">
    <name type="scientific">Paracoccus alcaliphilus</name>
    <dbReference type="NCBI Taxonomy" id="34002"/>
    <lineage>
        <taxon>Bacteria</taxon>
        <taxon>Pseudomonadati</taxon>
        <taxon>Pseudomonadota</taxon>
        <taxon>Alphaproteobacteria</taxon>
        <taxon>Rhodobacterales</taxon>
        <taxon>Paracoccaceae</taxon>
        <taxon>Paracoccus</taxon>
    </lineage>
</organism>
<dbReference type="PANTHER" id="PTHR33490:SF12">
    <property type="entry name" value="BLL5557 PROTEIN"/>
    <property type="match status" value="1"/>
</dbReference>
<sequence>MLIRIGHEFIIEAEQPTLLVCLVTPHIARHNDFTGPEIVETTPQVPVYSWFDGFGNICRRMMAPAGRFVLRGDVTLSDDGLPDPMDESATEWPVEALPDAVLPFLSGSRYVETDLLSQQAWDLFGNTPPGWGRVQRVVDHVHNHIRFDYQQACATRTAQGANREAVGVCRDFAHLALGFLRALNIPARYVNGYVGDIGVPAVPDPMDFAAWIEVFIGGRWFTFDPRNNQRRIGRVVVARGRDAVDVPLLNSFGPHRLDSFTVWCHPVDAQGNELDGMQFAPDAA</sequence>
<dbReference type="GO" id="GO:0008233">
    <property type="term" value="F:peptidase activity"/>
    <property type="evidence" value="ECO:0007669"/>
    <property type="project" value="UniProtKB-KW"/>
</dbReference>
<dbReference type="AlphaFoldDB" id="A0A1H8G7P1"/>
<evidence type="ECO:0000313" key="2">
    <source>
        <dbReference type="EMBL" id="SEN39754.1"/>
    </source>
</evidence>
<reference evidence="2 3" key="1">
    <citation type="submission" date="2016-10" db="EMBL/GenBank/DDBJ databases">
        <authorList>
            <person name="de Groot N.N."/>
        </authorList>
    </citation>
    <scope>NUCLEOTIDE SEQUENCE [LARGE SCALE GENOMIC DNA]</scope>
    <source>
        <strain evidence="2 3">DSM 8512</strain>
    </source>
</reference>
<dbReference type="PANTHER" id="PTHR33490">
    <property type="entry name" value="BLR5614 PROTEIN-RELATED"/>
    <property type="match status" value="1"/>
</dbReference>
<evidence type="ECO:0000259" key="1">
    <source>
        <dbReference type="SMART" id="SM00460"/>
    </source>
</evidence>
<dbReference type="InterPro" id="IPR038765">
    <property type="entry name" value="Papain-like_cys_pep_sf"/>
</dbReference>